<dbReference type="InterPro" id="IPR035093">
    <property type="entry name" value="RelE/ParE_toxin_dom_sf"/>
</dbReference>
<dbReference type="RefSeq" id="WP_115282126.1">
    <property type="nucleotide sequence ID" value="NZ_UGQT01000004.1"/>
</dbReference>
<comment type="similarity">
    <text evidence="1 3">Belongs to the RelE toxin family.</text>
</comment>
<keyword evidence="5" id="KW-1185">Reference proteome</keyword>
<dbReference type="InterPro" id="IPR007712">
    <property type="entry name" value="RelE/ParE_toxin"/>
</dbReference>
<dbReference type="AlphaFoldDB" id="A0A379PLQ5"/>
<dbReference type="Proteomes" id="UP000254978">
    <property type="component" value="Unassembled WGS sequence"/>
</dbReference>
<evidence type="ECO:0000256" key="3">
    <source>
        <dbReference type="PIRNR" id="PIRNR029218"/>
    </source>
</evidence>
<dbReference type="PANTHER" id="PTHR33755:SF9">
    <property type="entry name" value="TOXIN PARE1"/>
    <property type="match status" value="1"/>
</dbReference>
<dbReference type="SUPFAM" id="SSF143011">
    <property type="entry name" value="RelE-like"/>
    <property type="match status" value="1"/>
</dbReference>
<dbReference type="OrthoDB" id="7173315at2"/>
<dbReference type="EMBL" id="UGQT01000004">
    <property type="protein sequence ID" value="SUE94920.1"/>
    <property type="molecule type" value="Genomic_DNA"/>
</dbReference>
<name>A0A379PLQ5_9MYCO</name>
<reference evidence="4 5" key="1">
    <citation type="submission" date="2018-06" db="EMBL/GenBank/DDBJ databases">
        <authorList>
            <consortium name="Pathogen Informatics"/>
            <person name="Doyle S."/>
        </authorList>
    </citation>
    <scope>NUCLEOTIDE SEQUENCE [LARGE SCALE GENOMIC DNA]</scope>
    <source>
        <strain evidence="4 5">NCTC10821</strain>
    </source>
</reference>
<dbReference type="PANTHER" id="PTHR33755">
    <property type="entry name" value="TOXIN PARE1-RELATED"/>
    <property type="match status" value="1"/>
</dbReference>
<protein>
    <recommendedName>
        <fullName evidence="3">Toxin</fullName>
    </recommendedName>
</protein>
<evidence type="ECO:0000313" key="5">
    <source>
        <dbReference type="Proteomes" id="UP000254978"/>
    </source>
</evidence>
<evidence type="ECO:0000256" key="2">
    <source>
        <dbReference type="ARBA" id="ARBA00022649"/>
    </source>
</evidence>
<dbReference type="PIRSF" id="PIRSF029218">
    <property type="entry name" value="ParE"/>
    <property type="match status" value="1"/>
</dbReference>
<proteinExistence type="inferred from homology"/>
<evidence type="ECO:0000256" key="1">
    <source>
        <dbReference type="ARBA" id="ARBA00006226"/>
    </source>
</evidence>
<keyword evidence="2" id="KW-1277">Toxin-antitoxin system</keyword>
<dbReference type="InterPro" id="IPR051803">
    <property type="entry name" value="TA_system_RelE-like_toxin"/>
</dbReference>
<dbReference type="Gene3D" id="3.30.2310.20">
    <property type="entry name" value="RelE-like"/>
    <property type="match status" value="1"/>
</dbReference>
<sequence>MNRFVLSPAAQADLEQIWDYTCDRWNDDQAESYIREIQRGIELVADNPLIGRSCEEVRPGYRRHRVGSHTLYYRVGASDLIVVVRVLHKSMDVDQSID</sequence>
<evidence type="ECO:0000313" key="4">
    <source>
        <dbReference type="EMBL" id="SUE94920.1"/>
    </source>
</evidence>
<gene>
    <name evidence="4" type="primary">parE1</name>
    <name evidence="4" type="ORF">NCTC10821_06219</name>
</gene>
<dbReference type="InterPro" id="IPR028344">
    <property type="entry name" value="ParE1/4"/>
</dbReference>
<dbReference type="Pfam" id="PF05016">
    <property type="entry name" value="ParE_toxin"/>
    <property type="match status" value="1"/>
</dbReference>
<accession>A0A379PLQ5</accession>
<organism evidence="4 5">
    <name type="scientific">Mycolicibacterium tokaiense</name>
    <dbReference type="NCBI Taxonomy" id="39695"/>
    <lineage>
        <taxon>Bacteria</taxon>
        <taxon>Bacillati</taxon>
        <taxon>Actinomycetota</taxon>
        <taxon>Actinomycetes</taxon>
        <taxon>Mycobacteriales</taxon>
        <taxon>Mycobacteriaceae</taxon>
        <taxon>Mycolicibacterium</taxon>
    </lineage>
</organism>